<organism evidence="2 3">
    <name type="scientific">Lysinibacillus telephonicus</name>
    <dbReference type="NCBI Taxonomy" id="1714840"/>
    <lineage>
        <taxon>Bacteria</taxon>
        <taxon>Bacillati</taxon>
        <taxon>Bacillota</taxon>
        <taxon>Bacilli</taxon>
        <taxon>Bacillales</taxon>
        <taxon>Bacillaceae</taxon>
        <taxon>Lysinibacillus</taxon>
    </lineage>
</organism>
<proteinExistence type="predicted"/>
<sequence>MQDNAYFNKELTLQPKKQGKLNGMTFAVKDVFAVAGHRNSAGNPTWLETHGPSENTAPVIEQLIENGATLKGMTHTDELMYSLNGENIHYGTPLNPIAPNCIPGGSSSGSASVVANGFASFALGTDTGGSVRVPSSYCGLFGIRPTHGVVSTEGVIPLAPSFDTVGWMAKNIEVLEAVGEVLIQSTTLSNFQQIYLEETSWNLMQQDDRELLLNAITKSLPSEKVDFKTNNFTQWPELFKYIQGVEAWRAHGNWIIEEKPVFSKAIKERFELASKFDISKYEEAKKKQLEVTEMLNLLLSQKGLLVIPTTASAAPEKNAPTESVEGIRAITMQLTCIAGLAGLPQVTVPVFKRDGKALGLSFIANKSLDLSLLAFVRQYFGVDSYN</sequence>
<evidence type="ECO:0000313" key="3">
    <source>
        <dbReference type="Proteomes" id="UP000276349"/>
    </source>
</evidence>
<evidence type="ECO:0000313" key="2">
    <source>
        <dbReference type="EMBL" id="RTQ92509.1"/>
    </source>
</evidence>
<keyword evidence="3" id="KW-1185">Reference proteome</keyword>
<name>A0A431USM4_9BACI</name>
<dbReference type="PANTHER" id="PTHR46310">
    <property type="entry name" value="AMIDASE 1"/>
    <property type="match status" value="1"/>
</dbReference>
<dbReference type="GO" id="GO:0004040">
    <property type="term" value="F:amidase activity"/>
    <property type="evidence" value="ECO:0007669"/>
    <property type="project" value="UniProtKB-EC"/>
</dbReference>
<dbReference type="SUPFAM" id="SSF75304">
    <property type="entry name" value="Amidase signature (AS) enzymes"/>
    <property type="match status" value="1"/>
</dbReference>
<dbReference type="Pfam" id="PF01425">
    <property type="entry name" value="Amidase"/>
    <property type="match status" value="1"/>
</dbReference>
<accession>A0A431USM4</accession>
<protein>
    <submittedName>
        <fullName evidence="2">Amidase</fullName>
        <ecNumber evidence="2">3.5.1.4</ecNumber>
    </submittedName>
</protein>
<reference evidence="2 3" key="1">
    <citation type="submission" date="2018-12" db="EMBL/GenBank/DDBJ databases">
        <authorList>
            <person name="Yu L."/>
        </authorList>
    </citation>
    <scope>NUCLEOTIDE SEQUENCE [LARGE SCALE GENOMIC DNA]</scope>
    <source>
        <strain evidence="2 3">S5H2222</strain>
    </source>
</reference>
<dbReference type="InterPro" id="IPR023631">
    <property type="entry name" value="Amidase_dom"/>
</dbReference>
<keyword evidence="2" id="KW-0378">Hydrolase</keyword>
<dbReference type="EC" id="3.5.1.4" evidence="2"/>
<dbReference type="InterPro" id="IPR020556">
    <property type="entry name" value="Amidase_CS"/>
</dbReference>
<dbReference type="OrthoDB" id="9811471at2"/>
<dbReference type="InterPro" id="IPR036928">
    <property type="entry name" value="AS_sf"/>
</dbReference>
<dbReference type="RefSeq" id="WP_126294691.1">
    <property type="nucleotide sequence ID" value="NZ_CP155468.1"/>
</dbReference>
<evidence type="ECO:0000259" key="1">
    <source>
        <dbReference type="Pfam" id="PF01425"/>
    </source>
</evidence>
<gene>
    <name evidence="2" type="ORF">EKG35_11925</name>
</gene>
<dbReference type="PROSITE" id="PS00571">
    <property type="entry name" value="AMIDASES"/>
    <property type="match status" value="1"/>
</dbReference>
<dbReference type="NCBIfam" id="NF006169">
    <property type="entry name" value="PRK08310.1"/>
    <property type="match status" value="1"/>
</dbReference>
<comment type="caution">
    <text evidence="2">The sequence shown here is derived from an EMBL/GenBank/DDBJ whole genome shotgun (WGS) entry which is preliminary data.</text>
</comment>
<feature type="domain" description="Amidase" evidence="1">
    <location>
        <begin position="15"/>
        <end position="190"/>
    </location>
</feature>
<dbReference type="EMBL" id="RXNR01000031">
    <property type="protein sequence ID" value="RTQ92509.1"/>
    <property type="molecule type" value="Genomic_DNA"/>
</dbReference>
<dbReference type="Proteomes" id="UP000276349">
    <property type="component" value="Unassembled WGS sequence"/>
</dbReference>
<dbReference type="Gene3D" id="3.90.1300.10">
    <property type="entry name" value="Amidase signature (AS) domain"/>
    <property type="match status" value="1"/>
</dbReference>
<dbReference type="AlphaFoldDB" id="A0A431USM4"/>
<dbReference type="PANTHER" id="PTHR46310:SF7">
    <property type="entry name" value="AMIDASE 1"/>
    <property type="match status" value="1"/>
</dbReference>